<dbReference type="EMBL" id="BPRE01000013">
    <property type="protein sequence ID" value="GJE77296.1"/>
    <property type="molecule type" value="Genomic_DNA"/>
</dbReference>
<accession>A0ABQ4UY71</accession>
<name>A0ABQ4UY71_9HYPH</name>
<feature type="region of interest" description="Disordered" evidence="1">
    <location>
        <begin position="283"/>
        <end position="316"/>
    </location>
</feature>
<comment type="caution">
    <text evidence="3">The sequence shown here is derived from an EMBL/GenBank/DDBJ whole genome shotgun (WGS) entry which is preliminary data.</text>
</comment>
<reference evidence="3" key="1">
    <citation type="journal article" date="2021" name="Front. Microbiol.">
        <title>Comprehensive Comparative Genomics and Phenotyping of Methylobacterium Species.</title>
        <authorList>
            <person name="Alessa O."/>
            <person name="Ogura Y."/>
            <person name="Fujitani Y."/>
            <person name="Takami H."/>
            <person name="Hayashi T."/>
            <person name="Sahin N."/>
            <person name="Tani A."/>
        </authorList>
    </citation>
    <scope>NUCLEOTIDE SEQUENCE</scope>
    <source>
        <strain evidence="3">DSM 14458</strain>
    </source>
</reference>
<dbReference type="RefSeq" id="WP_238308413.1">
    <property type="nucleotide sequence ID" value="NZ_BPRE01000013.1"/>
</dbReference>
<evidence type="ECO:0000313" key="4">
    <source>
        <dbReference type="Proteomes" id="UP001055093"/>
    </source>
</evidence>
<proteinExistence type="predicted"/>
<organism evidence="3 4">
    <name type="scientific">Methylorubrum suomiense</name>
    <dbReference type="NCBI Taxonomy" id="144191"/>
    <lineage>
        <taxon>Bacteria</taxon>
        <taxon>Pseudomonadati</taxon>
        <taxon>Pseudomonadota</taxon>
        <taxon>Alphaproteobacteria</taxon>
        <taxon>Hyphomicrobiales</taxon>
        <taxon>Methylobacteriaceae</taxon>
        <taxon>Methylorubrum</taxon>
    </lineage>
</organism>
<evidence type="ECO:0000259" key="2">
    <source>
        <dbReference type="Pfam" id="PF21722"/>
    </source>
</evidence>
<evidence type="ECO:0000256" key="1">
    <source>
        <dbReference type="SAM" id="MobiDB-lite"/>
    </source>
</evidence>
<keyword evidence="4" id="KW-1185">Reference proteome</keyword>
<protein>
    <recommendedName>
        <fullName evidence="2">Glycine-rich domain-containing protein</fullName>
    </recommendedName>
</protein>
<reference evidence="3" key="2">
    <citation type="submission" date="2021-08" db="EMBL/GenBank/DDBJ databases">
        <authorList>
            <person name="Tani A."/>
            <person name="Ola A."/>
            <person name="Ogura Y."/>
            <person name="Katsura K."/>
            <person name="Hayashi T."/>
        </authorList>
    </citation>
    <scope>NUCLEOTIDE SEQUENCE</scope>
    <source>
        <strain evidence="3">DSM 14458</strain>
    </source>
</reference>
<dbReference type="Proteomes" id="UP001055093">
    <property type="component" value="Unassembled WGS sequence"/>
</dbReference>
<feature type="region of interest" description="Disordered" evidence="1">
    <location>
        <begin position="1"/>
        <end position="27"/>
    </location>
</feature>
<gene>
    <name evidence="3" type="ORF">BGCPKDLD_3899</name>
</gene>
<sequence>MKRDFPALWAEAPATQRREPTNGEMASGFPCGPADLTLFNELIYRLAQAYREISYCITQSGQTPNANNLTQLWTAIQASSPSIERVHSGVDTGTAGHIVANVSPDIAGYDLGNLFLIKAANAATGVTDVNLDSRGIVALLRADGTPTQKGDWLASEVLQIVSDGENLRLFGVRSSLMPSRRLSSFQTAGTYTFVVPAGVTWIFAECVGAGGGGSGGGGSATWASGGGGSGGYASGWISVEPNQSITVIVGAKGLGTNNANGAVGGAGGTSSVGAFFQATGGSGGRGSNTDCSGGTPGLGSGPNAQRALYGSNGGDGNPYRNDVQGGYGAASAFGGGGRTATVNDPVMNGNAPGSGGGGIWYVGPAQLGGNGADGAVFIQY</sequence>
<dbReference type="Pfam" id="PF21722">
    <property type="entry name" value="Gly_rich_2"/>
    <property type="match status" value="1"/>
</dbReference>
<feature type="domain" description="Glycine-rich" evidence="2">
    <location>
        <begin position="187"/>
        <end position="380"/>
    </location>
</feature>
<dbReference type="InterPro" id="IPR049304">
    <property type="entry name" value="Gly_rich_dom"/>
</dbReference>
<evidence type="ECO:0000313" key="3">
    <source>
        <dbReference type="EMBL" id="GJE77296.1"/>
    </source>
</evidence>